<keyword evidence="8 13" id="KW-0547">Nucleotide-binding</keyword>
<keyword evidence="5 13" id="KW-0444">Lipid biosynthesis</keyword>
<dbReference type="UniPathway" id="UPA00359">
    <property type="reaction ID" value="UER00482"/>
</dbReference>
<protein>
    <recommendedName>
        <fullName evidence="4 13">Tetraacyldisaccharide 4'-kinase</fullName>
        <ecNumber evidence="3 13">2.7.1.130</ecNumber>
    </recommendedName>
    <alternativeName>
        <fullName evidence="12 13">Lipid A 4'-kinase</fullName>
    </alternativeName>
</protein>
<dbReference type="OrthoDB" id="9766423at2"/>
<dbReference type="GO" id="GO:0005524">
    <property type="term" value="F:ATP binding"/>
    <property type="evidence" value="ECO:0007669"/>
    <property type="project" value="UniProtKB-UniRule"/>
</dbReference>
<dbReference type="InterPro" id="IPR027417">
    <property type="entry name" value="P-loop_NTPase"/>
</dbReference>
<dbReference type="HAMAP" id="MF_00409">
    <property type="entry name" value="LpxK"/>
    <property type="match status" value="1"/>
</dbReference>
<dbReference type="RefSeq" id="WP_036128626.1">
    <property type="nucleotide sequence ID" value="NZ_ANIE01000003.1"/>
</dbReference>
<comment type="catalytic activity">
    <reaction evidence="13">
        <text>a lipid A disaccharide + ATP = a lipid IVA + ADP + H(+)</text>
        <dbReference type="Rhea" id="RHEA:67840"/>
        <dbReference type="ChEBI" id="CHEBI:15378"/>
        <dbReference type="ChEBI" id="CHEBI:30616"/>
        <dbReference type="ChEBI" id="CHEBI:176343"/>
        <dbReference type="ChEBI" id="CHEBI:176425"/>
        <dbReference type="ChEBI" id="CHEBI:456216"/>
        <dbReference type="EC" id="2.7.1.130"/>
    </reaction>
</comment>
<dbReference type="Pfam" id="PF02606">
    <property type="entry name" value="LpxK"/>
    <property type="match status" value="1"/>
</dbReference>
<comment type="similarity">
    <text evidence="13">Belongs to the LpxK family.</text>
</comment>
<keyword evidence="6 13" id="KW-0441">Lipid A biosynthesis</keyword>
<evidence type="ECO:0000256" key="11">
    <source>
        <dbReference type="ARBA" id="ARBA00023098"/>
    </source>
</evidence>
<keyword evidence="11 13" id="KW-0443">Lipid metabolism</keyword>
<evidence type="ECO:0000256" key="6">
    <source>
        <dbReference type="ARBA" id="ARBA00022556"/>
    </source>
</evidence>
<evidence type="ECO:0000256" key="2">
    <source>
        <dbReference type="ARBA" id="ARBA00004870"/>
    </source>
</evidence>
<evidence type="ECO:0000256" key="13">
    <source>
        <dbReference type="HAMAP-Rule" id="MF_00409"/>
    </source>
</evidence>
<dbReference type="AlphaFoldDB" id="A0A072NGE3"/>
<comment type="caution">
    <text evidence="14">The sequence shown here is derived from an EMBL/GenBank/DDBJ whole genome shotgun (WGS) entry which is preliminary data.</text>
</comment>
<comment type="pathway">
    <text evidence="2 13">Glycolipid biosynthesis; lipid IV(A) biosynthesis; lipid IV(A) from (3R)-3-hydroxytetradecanoyl-[acyl-carrier-protein] and UDP-N-acetyl-alpha-D-glucosamine: step 6/6.</text>
</comment>
<evidence type="ECO:0000256" key="8">
    <source>
        <dbReference type="ARBA" id="ARBA00022741"/>
    </source>
</evidence>
<name>A0A072NGE3_9GAMM</name>
<gene>
    <name evidence="13" type="primary">lpxK</name>
    <name evidence="14" type="ORF">D777_00794</name>
</gene>
<dbReference type="EC" id="2.7.1.130" evidence="3 13"/>
<dbReference type="GO" id="GO:0009244">
    <property type="term" value="P:lipopolysaccharide core region biosynthetic process"/>
    <property type="evidence" value="ECO:0007669"/>
    <property type="project" value="TreeGrafter"/>
</dbReference>
<evidence type="ECO:0000256" key="1">
    <source>
        <dbReference type="ARBA" id="ARBA00002274"/>
    </source>
</evidence>
<accession>A0A072NGE3</accession>
<evidence type="ECO:0000256" key="12">
    <source>
        <dbReference type="ARBA" id="ARBA00029757"/>
    </source>
</evidence>
<dbReference type="NCBIfam" id="TIGR00682">
    <property type="entry name" value="lpxK"/>
    <property type="match status" value="1"/>
</dbReference>
<dbReference type="GO" id="GO:0009029">
    <property type="term" value="F:lipid-A 4'-kinase activity"/>
    <property type="evidence" value="ECO:0007669"/>
    <property type="project" value="UniProtKB-UniRule"/>
</dbReference>
<dbReference type="GO" id="GO:0009245">
    <property type="term" value="P:lipid A biosynthetic process"/>
    <property type="evidence" value="ECO:0007669"/>
    <property type="project" value="UniProtKB-UniRule"/>
</dbReference>
<organism evidence="14 15">
    <name type="scientific">Marinobacter nitratireducens</name>
    <dbReference type="NCBI Taxonomy" id="1137280"/>
    <lineage>
        <taxon>Bacteria</taxon>
        <taxon>Pseudomonadati</taxon>
        <taxon>Pseudomonadota</taxon>
        <taxon>Gammaproteobacteria</taxon>
        <taxon>Pseudomonadales</taxon>
        <taxon>Marinobacteraceae</taxon>
        <taxon>Marinobacter</taxon>
    </lineage>
</organism>
<evidence type="ECO:0000256" key="3">
    <source>
        <dbReference type="ARBA" id="ARBA00012071"/>
    </source>
</evidence>
<keyword evidence="9 13" id="KW-0418">Kinase</keyword>
<evidence type="ECO:0000256" key="10">
    <source>
        <dbReference type="ARBA" id="ARBA00022840"/>
    </source>
</evidence>
<evidence type="ECO:0000313" key="14">
    <source>
        <dbReference type="EMBL" id="KEF32160.1"/>
    </source>
</evidence>
<dbReference type="PANTHER" id="PTHR42724:SF1">
    <property type="entry name" value="TETRAACYLDISACCHARIDE 4'-KINASE, MITOCHONDRIAL-RELATED"/>
    <property type="match status" value="1"/>
</dbReference>
<keyword evidence="15" id="KW-1185">Reference proteome</keyword>
<dbReference type="PATRIC" id="fig|1137280.3.peg.610"/>
<proteinExistence type="inferred from homology"/>
<dbReference type="GO" id="GO:0005886">
    <property type="term" value="C:plasma membrane"/>
    <property type="evidence" value="ECO:0007669"/>
    <property type="project" value="TreeGrafter"/>
</dbReference>
<sequence>MSSLIDRIWYGKTRPLRFLAPLAWLYQSIAESRRRKAWFAKDDGLPVPVIVVGNITAGGTGKSPLTAWLVKRLSEEGWRPVIISRGYGGKSSSYPLLVTAESDPAVAGDEPVMLALATGTPVVVDPERRRAAAWALDQDLGNVLVCDDGLQHYRLPRDIELAVFDGERGVGNGAIIPVGPLREPVSRLSSVDFLVINGGEPLQDQPLESFDGIEHPAIYSMALAPAALINLQSDESIPLTELVGRKVKAVAGIGNPGRFFDTLRGLGAEVSEAPFPDHHAFREQDLSSLPDEWVVMTSKDAVKCRAFAGANAWVLSVEPELPKGFEESLLASVRACFDRTATTIDESH</sequence>
<dbReference type="InterPro" id="IPR003758">
    <property type="entry name" value="LpxK"/>
</dbReference>
<evidence type="ECO:0000313" key="15">
    <source>
        <dbReference type="Proteomes" id="UP000035057"/>
    </source>
</evidence>
<evidence type="ECO:0000256" key="4">
    <source>
        <dbReference type="ARBA" id="ARBA00016436"/>
    </source>
</evidence>
<keyword evidence="10 13" id="KW-0067">ATP-binding</keyword>
<evidence type="ECO:0000256" key="5">
    <source>
        <dbReference type="ARBA" id="ARBA00022516"/>
    </source>
</evidence>
<dbReference type="EMBL" id="ANIE01000003">
    <property type="protein sequence ID" value="KEF32160.1"/>
    <property type="molecule type" value="Genomic_DNA"/>
</dbReference>
<dbReference type="SUPFAM" id="SSF52540">
    <property type="entry name" value="P-loop containing nucleoside triphosphate hydrolases"/>
    <property type="match status" value="1"/>
</dbReference>
<keyword evidence="7 13" id="KW-0808">Transferase</keyword>
<dbReference type="STRING" id="1137280.D777_00794"/>
<dbReference type="PANTHER" id="PTHR42724">
    <property type="entry name" value="TETRAACYLDISACCHARIDE 4'-KINASE"/>
    <property type="match status" value="1"/>
</dbReference>
<reference evidence="14 15" key="1">
    <citation type="submission" date="2012-12" db="EMBL/GenBank/DDBJ databases">
        <title>Genome assembly of Marinobacter sp. AK21.</title>
        <authorList>
            <person name="Khatri I."/>
            <person name="Kumar R."/>
            <person name="Vaidya B."/>
            <person name="Subramanian S."/>
            <person name="Pinnaka A."/>
        </authorList>
    </citation>
    <scope>NUCLEOTIDE SEQUENCE [LARGE SCALE GENOMIC DNA]</scope>
    <source>
        <strain evidence="14 15">AK21</strain>
    </source>
</reference>
<comment type="function">
    <text evidence="1 13">Transfers the gamma-phosphate of ATP to the 4'-position of a tetraacyldisaccharide 1-phosphate intermediate (termed DS-1-P) to form tetraacyldisaccharide 1,4'-bis-phosphate (lipid IVA).</text>
</comment>
<dbReference type="Proteomes" id="UP000035057">
    <property type="component" value="Unassembled WGS sequence"/>
</dbReference>
<comment type="caution">
    <text evidence="13">Lacks conserved residue(s) required for the propagation of feature annotation.</text>
</comment>
<evidence type="ECO:0000256" key="9">
    <source>
        <dbReference type="ARBA" id="ARBA00022777"/>
    </source>
</evidence>
<evidence type="ECO:0000256" key="7">
    <source>
        <dbReference type="ARBA" id="ARBA00022679"/>
    </source>
</evidence>